<dbReference type="CDD" id="cd02870">
    <property type="entry name" value="PseudoU_synth_RsuA_like"/>
    <property type="match status" value="1"/>
</dbReference>
<comment type="similarity">
    <text evidence="1 5">Belongs to the pseudouridine synthase RsuA family.</text>
</comment>
<dbReference type="PROSITE" id="PS01149">
    <property type="entry name" value="PSI_RSU"/>
    <property type="match status" value="1"/>
</dbReference>
<keyword evidence="3 5" id="KW-0413">Isomerase</keyword>
<evidence type="ECO:0000256" key="3">
    <source>
        <dbReference type="ARBA" id="ARBA00023235"/>
    </source>
</evidence>
<evidence type="ECO:0000256" key="5">
    <source>
        <dbReference type="RuleBase" id="RU003887"/>
    </source>
</evidence>
<evidence type="ECO:0000313" key="8">
    <source>
        <dbReference type="Proteomes" id="UP000238415"/>
    </source>
</evidence>
<dbReference type="FunFam" id="3.30.70.1560:FF:000001">
    <property type="entry name" value="Pseudouridine synthase"/>
    <property type="match status" value="1"/>
</dbReference>
<evidence type="ECO:0000256" key="1">
    <source>
        <dbReference type="ARBA" id="ARBA00008348"/>
    </source>
</evidence>
<name>A0A2T0AVI3_9FIRM</name>
<evidence type="ECO:0000256" key="4">
    <source>
        <dbReference type="PROSITE-ProRule" id="PRU00182"/>
    </source>
</evidence>
<feature type="domain" description="RNA-binding S4" evidence="6">
    <location>
        <begin position="1"/>
        <end position="59"/>
    </location>
</feature>
<dbReference type="InterPro" id="IPR036986">
    <property type="entry name" value="S4_RNA-bd_sf"/>
</dbReference>
<dbReference type="PROSITE" id="PS50889">
    <property type="entry name" value="S4"/>
    <property type="match status" value="1"/>
</dbReference>
<dbReference type="EC" id="5.4.99.-" evidence="5"/>
<keyword evidence="8" id="KW-1185">Reference proteome</keyword>
<comment type="caution">
    <text evidence="7">The sequence shown here is derived from an EMBL/GenBank/DDBJ whole genome shotgun (WGS) entry which is preliminary data.</text>
</comment>
<dbReference type="EMBL" id="PVXM01000007">
    <property type="protein sequence ID" value="PRR74704.1"/>
    <property type="molecule type" value="Genomic_DNA"/>
</dbReference>
<evidence type="ECO:0000259" key="6">
    <source>
        <dbReference type="SMART" id="SM00363"/>
    </source>
</evidence>
<dbReference type="GO" id="GO:0003723">
    <property type="term" value="F:RNA binding"/>
    <property type="evidence" value="ECO:0007669"/>
    <property type="project" value="UniProtKB-KW"/>
</dbReference>
<dbReference type="Pfam" id="PF00849">
    <property type="entry name" value="PseudoU_synth_2"/>
    <property type="match status" value="1"/>
</dbReference>
<dbReference type="InterPro" id="IPR006145">
    <property type="entry name" value="PsdUridine_synth_RsuA/RluA"/>
</dbReference>
<dbReference type="Gene3D" id="3.10.290.10">
    <property type="entry name" value="RNA-binding S4 domain"/>
    <property type="match status" value="1"/>
</dbReference>
<dbReference type="InterPro" id="IPR000748">
    <property type="entry name" value="PsdUridine_synth_RsuA/RluB/E/F"/>
</dbReference>
<evidence type="ECO:0000256" key="2">
    <source>
        <dbReference type="ARBA" id="ARBA00022884"/>
    </source>
</evidence>
<dbReference type="GO" id="GO:0005829">
    <property type="term" value="C:cytosol"/>
    <property type="evidence" value="ECO:0007669"/>
    <property type="project" value="UniProtKB-ARBA"/>
</dbReference>
<dbReference type="Proteomes" id="UP000238415">
    <property type="component" value="Unassembled WGS sequence"/>
</dbReference>
<sequence length="245" mass="27768">MRLQKYLAHMGVASRRHAEDLIRAGRVKVNGQVVTVMGFKIEPGRDEVTVDGRPVNEPERKVYVLLYKPSGYVTTVKDPQGRPTVLDLLRDVPGRIYPVGRLDYATEGLLLLTNDGELTLRLTHPRYRIPKTYLALVEGVPGAKTVARLRRGVELEDGPTSPAEVEIRRIKNGRALLKLTLREGRKREVRRMLAAVGHPVKWLKRIKFAFLTLGDLKPGEYRYLAPHEVARLYQMVGLSSPQYKN</sequence>
<dbReference type="OrthoDB" id="9807213at2"/>
<dbReference type="InterPro" id="IPR020103">
    <property type="entry name" value="PsdUridine_synth_cat_dom_sf"/>
</dbReference>
<dbReference type="FunFam" id="3.10.290.10:FF:000003">
    <property type="entry name" value="Pseudouridine synthase"/>
    <property type="match status" value="1"/>
</dbReference>
<dbReference type="GO" id="GO:0000455">
    <property type="term" value="P:enzyme-directed rRNA pseudouridine synthesis"/>
    <property type="evidence" value="ECO:0007669"/>
    <property type="project" value="UniProtKB-ARBA"/>
</dbReference>
<dbReference type="SMART" id="SM00363">
    <property type="entry name" value="S4"/>
    <property type="match status" value="1"/>
</dbReference>
<proteinExistence type="inferred from homology"/>
<dbReference type="NCBIfam" id="TIGR00093">
    <property type="entry name" value="pseudouridine synthase"/>
    <property type="match status" value="1"/>
</dbReference>
<dbReference type="InterPro" id="IPR002942">
    <property type="entry name" value="S4_RNA-bd"/>
</dbReference>
<dbReference type="GO" id="GO:0120159">
    <property type="term" value="F:rRNA pseudouridine synthase activity"/>
    <property type="evidence" value="ECO:0007669"/>
    <property type="project" value="UniProtKB-ARBA"/>
</dbReference>
<dbReference type="PANTHER" id="PTHR47683:SF2">
    <property type="entry name" value="RNA-BINDING S4 DOMAIN-CONTAINING PROTEIN"/>
    <property type="match status" value="1"/>
</dbReference>
<dbReference type="AlphaFoldDB" id="A0A2T0AVI3"/>
<reference evidence="7 8" key="1">
    <citation type="submission" date="2018-03" db="EMBL/GenBank/DDBJ databases">
        <title>Genome sequence of Moorella humiferrea DSM 23265.</title>
        <authorList>
            <person name="Poehlein A."/>
            <person name="Daniel R."/>
        </authorList>
    </citation>
    <scope>NUCLEOTIDE SEQUENCE [LARGE SCALE GENOMIC DNA]</scope>
    <source>
        <strain evidence="7 8">DSM 23265</strain>
    </source>
</reference>
<protein>
    <recommendedName>
        <fullName evidence="5">Pseudouridine synthase</fullName>
        <ecNumber evidence="5">5.4.99.-</ecNumber>
    </recommendedName>
</protein>
<dbReference type="InterPro" id="IPR050343">
    <property type="entry name" value="RsuA_PseudoU_synthase"/>
</dbReference>
<dbReference type="Pfam" id="PF01479">
    <property type="entry name" value="S4"/>
    <property type="match status" value="1"/>
</dbReference>
<dbReference type="InterPro" id="IPR018496">
    <property type="entry name" value="PsdUridine_synth_RsuA/RluB_CS"/>
</dbReference>
<organism evidence="7 8">
    <name type="scientific">Neomoorella humiferrea</name>
    <dbReference type="NCBI Taxonomy" id="676965"/>
    <lineage>
        <taxon>Bacteria</taxon>
        <taxon>Bacillati</taxon>
        <taxon>Bacillota</taxon>
        <taxon>Clostridia</taxon>
        <taxon>Neomoorellales</taxon>
        <taxon>Neomoorellaceae</taxon>
        <taxon>Neomoorella</taxon>
    </lineage>
</organism>
<dbReference type="RefSeq" id="WP_106004703.1">
    <property type="nucleotide sequence ID" value="NZ_CP136419.1"/>
</dbReference>
<dbReference type="Gene3D" id="3.30.2350.10">
    <property type="entry name" value="Pseudouridine synthase"/>
    <property type="match status" value="1"/>
</dbReference>
<evidence type="ECO:0000313" key="7">
    <source>
        <dbReference type="EMBL" id="PRR74704.1"/>
    </source>
</evidence>
<keyword evidence="2 4" id="KW-0694">RNA-binding</keyword>
<dbReference type="CDD" id="cd00165">
    <property type="entry name" value="S4"/>
    <property type="match status" value="1"/>
</dbReference>
<dbReference type="SUPFAM" id="SSF55174">
    <property type="entry name" value="Alpha-L RNA-binding motif"/>
    <property type="match status" value="1"/>
</dbReference>
<dbReference type="PANTHER" id="PTHR47683">
    <property type="entry name" value="PSEUDOURIDINE SYNTHASE FAMILY PROTEIN-RELATED"/>
    <property type="match status" value="1"/>
</dbReference>
<dbReference type="SUPFAM" id="SSF55120">
    <property type="entry name" value="Pseudouridine synthase"/>
    <property type="match status" value="1"/>
</dbReference>
<gene>
    <name evidence="7" type="primary">rluB_1</name>
    <name evidence="7" type="ORF">MOHU_06850</name>
</gene>
<accession>A0A2T0AVI3</accession>